<comment type="similarity">
    <text evidence="2">Belongs to the cytochrome c oxidase bacterial subunit 4 family.</text>
</comment>
<sequence>MSQAHNEEMGAKITTKAYVVGFILALLLTIVSFGMAMSGAFSRTATIVGLFIAAFAQMVVHLHYFLHLDRSSAQRWNVIALLFTALLLFIFVGGTLWVMYTLNARMM</sequence>
<protein>
    <recommendedName>
        <fullName evidence="4">Cytochrome bo(3) ubiquinol oxidase subunit 4</fullName>
    </recommendedName>
    <alternativeName>
        <fullName evidence="16">Cytochrome o ubiquinol oxidase subunit 4</fullName>
    </alternativeName>
    <alternativeName>
        <fullName evidence="13">Oxidase bo(3) subunit 4</fullName>
    </alternativeName>
    <alternativeName>
        <fullName evidence="14">Ubiquinol oxidase polypeptide IV</fullName>
    </alternativeName>
    <alternativeName>
        <fullName evidence="15">Ubiquinol oxidase subunit 4</fullName>
    </alternativeName>
</protein>
<dbReference type="InterPro" id="IPR014210">
    <property type="entry name" value="Cyt_o_ubiqinol_oxidase_su4"/>
</dbReference>
<keyword evidence="11 17" id="KW-0472">Membrane</keyword>
<dbReference type="Proteomes" id="UP000240621">
    <property type="component" value="Unassembled WGS sequence"/>
</dbReference>
<evidence type="ECO:0000256" key="9">
    <source>
        <dbReference type="ARBA" id="ARBA00022989"/>
    </source>
</evidence>
<evidence type="ECO:0000313" key="18">
    <source>
        <dbReference type="EMBL" id="GET22262.1"/>
    </source>
</evidence>
<organism evidence="19 20">
    <name type="scientific">Prolixibacter denitrificans</name>
    <dbReference type="NCBI Taxonomy" id="1541063"/>
    <lineage>
        <taxon>Bacteria</taxon>
        <taxon>Pseudomonadati</taxon>
        <taxon>Bacteroidota</taxon>
        <taxon>Bacteroidia</taxon>
        <taxon>Marinilabiliales</taxon>
        <taxon>Prolixibacteraceae</taxon>
        <taxon>Prolixibacter</taxon>
    </lineage>
</organism>
<evidence type="ECO:0000256" key="10">
    <source>
        <dbReference type="ARBA" id="ARBA00023002"/>
    </source>
</evidence>
<dbReference type="AlphaFoldDB" id="A0A2P8C883"/>
<evidence type="ECO:0000256" key="12">
    <source>
        <dbReference type="ARBA" id="ARBA00025694"/>
    </source>
</evidence>
<comment type="subunit">
    <text evidence="3">Heterooctamer of two A chains, two B chains, two C chains and two D chains.</text>
</comment>
<comment type="function">
    <text evidence="12">Cytochrome bo(3) ubiquinol terminal oxidase is the component of the aerobic respiratory chain of E.coli that predominates when cells are grown at high aeration. Has proton pump activity across the membrane in addition to electron transfer, pumping 2 protons/electron.</text>
</comment>
<dbReference type="RefSeq" id="WP_106543456.1">
    <property type="nucleotide sequence ID" value="NZ_BLAU01000001.1"/>
</dbReference>
<feature type="transmembrane region" description="Helical" evidence="17">
    <location>
        <begin position="47"/>
        <end position="66"/>
    </location>
</feature>
<keyword evidence="9 17" id="KW-1133">Transmembrane helix</keyword>
<evidence type="ECO:0000256" key="6">
    <source>
        <dbReference type="ARBA" id="ARBA00022475"/>
    </source>
</evidence>
<comment type="caution">
    <text evidence="19">The sequence shown here is derived from an EMBL/GenBank/DDBJ whole genome shotgun (WGS) entry which is preliminary data.</text>
</comment>
<evidence type="ECO:0000256" key="16">
    <source>
        <dbReference type="ARBA" id="ARBA00032185"/>
    </source>
</evidence>
<dbReference type="GO" id="GO:0015990">
    <property type="term" value="P:electron transport coupled proton transport"/>
    <property type="evidence" value="ECO:0007669"/>
    <property type="project" value="InterPro"/>
</dbReference>
<dbReference type="GO" id="GO:0009486">
    <property type="term" value="F:cytochrome bo3 ubiquinol oxidase activity"/>
    <property type="evidence" value="ECO:0007669"/>
    <property type="project" value="InterPro"/>
</dbReference>
<keyword evidence="8" id="KW-0249">Electron transport</keyword>
<keyword evidence="21" id="KW-1185">Reference proteome</keyword>
<evidence type="ECO:0000313" key="20">
    <source>
        <dbReference type="Proteomes" id="UP000240621"/>
    </source>
</evidence>
<evidence type="ECO:0000256" key="15">
    <source>
        <dbReference type="ARBA" id="ARBA00031887"/>
    </source>
</evidence>
<reference evidence="18 21" key="2">
    <citation type="submission" date="2019-10" db="EMBL/GenBank/DDBJ databases">
        <title>Prolixibacter strains distinguished by the presence of nitrate reductase genes were adept at nitrate-dependent anaerobic corrosion of metallic iron and carbon steel.</title>
        <authorList>
            <person name="Iino T."/>
            <person name="Shono N."/>
            <person name="Ito K."/>
            <person name="Nakamura R."/>
            <person name="Sueoka K."/>
            <person name="Harayama S."/>
            <person name="Ohkuma M."/>
        </authorList>
    </citation>
    <scope>NUCLEOTIDE SEQUENCE [LARGE SCALE GENOMIC DNA]</scope>
    <source>
        <strain evidence="18 21">MIC1-1</strain>
    </source>
</reference>
<evidence type="ECO:0000256" key="13">
    <source>
        <dbReference type="ARBA" id="ARBA00030071"/>
    </source>
</evidence>
<evidence type="ECO:0000256" key="3">
    <source>
        <dbReference type="ARBA" id="ARBA00011700"/>
    </source>
</evidence>
<evidence type="ECO:0000256" key="1">
    <source>
        <dbReference type="ARBA" id="ARBA00004651"/>
    </source>
</evidence>
<evidence type="ECO:0000256" key="5">
    <source>
        <dbReference type="ARBA" id="ARBA00022448"/>
    </source>
</evidence>
<evidence type="ECO:0000256" key="8">
    <source>
        <dbReference type="ARBA" id="ARBA00022982"/>
    </source>
</evidence>
<dbReference type="GO" id="GO:0009319">
    <property type="term" value="C:cytochrome o ubiquinol oxidase complex"/>
    <property type="evidence" value="ECO:0007669"/>
    <property type="project" value="TreeGrafter"/>
</dbReference>
<dbReference type="PANTHER" id="PTHR36835:SF1">
    <property type="entry name" value="CYTOCHROME BO(3) UBIQUINOL OXIDASE SUBUNIT 4"/>
    <property type="match status" value="1"/>
</dbReference>
<name>A0A2P8C883_9BACT</name>
<dbReference type="InterPro" id="IPR050968">
    <property type="entry name" value="Cytochrome_c_oxidase_bac_sub4"/>
</dbReference>
<evidence type="ECO:0000256" key="14">
    <source>
        <dbReference type="ARBA" id="ARBA00030211"/>
    </source>
</evidence>
<dbReference type="GO" id="GO:0015078">
    <property type="term" value="F:proton transmembrane transporter activity"/>
    <property type="evidence" value="ECO:0007669"/>
    <property type="project" value="TreeGrafter"/>
</dbReference>
<dbReference type="PANTHER" id="PTHR36835">
    <property type="entry name" value="CYTOCHROME BO(3) UBIQUINOL OXIDASE SUBUNIT 4"/>
    <property type="match status" value="1"/>
</dbReference>
<dbReference type="EMBL" id="BLAU01000001">
    <property type="protein sequence ID" value="GET22262.1"/>
    <property type="molecule type" value="Genomic_DNA"/>
</dbReference>
<dbReference type="OrthoDB" id="2375888at2"/>
<evidence type="ECO:0000256" key="11">
    <source>
        <dbReference type="ARBA" id="ARBA00023136"/>
    </source>
</evidence>
<reference evidence="19 20" key="1">
    <citation type="submission" date="2018-03" db="EMBL/GenBank/DDBJ databases">
        <title>Genomic Encyclopedia of Archaeal and Bacterial Type Strains, Phase II (KMG-II): from individual species to whole genera.</title>
        <authorList>
            <person name="Goeker M."/>
        </authorList>
    </citation>
    <scope>NUCLEOTIDE SEQUENCE [LARGE SCALE GENOMIC DNA]</scope>
    <source>
        <strain evidence="19 20">DSM 27267</strain>
    </source>
</reference>
<proteinExistence type="inferred from homology"/>
<keyword evidence="6" id="KW-1003">Cell membrane</keyword>
<feature type="transmembrane region" description="Helical" evidence="17">
    <location>
        <begin position="17"/>
        <end position="41"/>
    </location>
</feature>
<dbReference type="EMBL" id="PYGC01000011">
    <property type="protein sequence ID" value="PSK81146.1"/>
    <property type="molecule type" value="Genomic_DNA"/>
</dbReference>
<keyword evidence="10" id="KW-0560">Oxidoreductase</keyword>
<gene>
    <name evidence="18" type="primary">cyoD</name>
    <name evidence="19" type="ORF">CLV93_111123</name>
    <name evidence="18" type="ORF">JCM18694_25080</name>
</gene>
<dbReference type="NCBIfam" id="TIGR02847">
    <property type="entry name" value="CyoD"/>
    <property type="match status" value="1"/>
</dbReference>
<evidence type="ECO:0000256" key="2">
    <source>
        <dbReference type="ARBA" id="ARBA00008079"/>
    </source>
</evidence>
<keyword evidence="5" id="KW-0813">Transport</keyword>
<evidence type="ECO:0000256" key="7">
    <source>
        <dbReference type="ARBA" id="ARBA00022692"/>
    </source>
</evidence>
<evidence type="ECO:0000313" key="19">
    <source>
        <dbReference type="EMBL" id="PSK81146.1"/>
    </source>
</evidence>
<evidence type="ECO:0000313" key="21">
    <source>
        <dbReference type="Proteomes" id="UP000396862"/>
    </source>
</evidence>
<dbReference type="Pfam" id="PF03626">
    <property type="entry name" value="COX4_pro"/>
    <property type="match status" value="1"/>
</dbReference>
<evidence type="ECO:0000256" key="4">
    <source>
        <dbReference type="ARBA" id="ARBA00014689"/>
    </source>
</evidence>
<dbReference type="InterPro" id="IPR005171">
    <property type="entry name" value="Cyt_c_oxidase_su4_prok"/>
</dbReference>
<feature type="transmembrane region" description="Helical" evidence="17">
    <location>
        <begin position="78"/>
        <end position="100"/>
    </location>
</feature>
<dbReference type="Proteomes" id="UP000396862">
    <property type="component" value="Unassembled WGS sequence"/>
</dbReference>
<dbReference type="GO" id="GO:0005886">
    <property type="term" value="C:plasma membrane"/>
    <property type="evidence" value="ECO:0007669"/>
    <property type="project" value="UniProtKB-SubCell"/>
</dbReference>
<dbReference type="GO" id="GO:0019646">
    <property type="term" value="P:aerobic electron transport chain"/>
    <property type="evidence" value="ECO:0007669"/>
    <property type="project" value="TreeGrafter"/>
</dbReference>
<keyword evidence="7 17" id="KW-0812">Transmembrane</keyword>
<evidence type="ECO:0000256" key="17">
    <source>
        <dbReference type="SAM" id="Phobius"/>
    </source>
</evidence>
<accession>A0A2P8C883</accession>
<comment type="subcellular location">
    <subcellularLocation>
        <location evidence="1">Cell membrane</location>
        <topology evidence="1">Multi-pass membrane protein</topology>
    </subcellularLocation>
</comment>